<gene>
    <name evidence="1" type="ORF">A5634_05315</name>
</gene>
<dbReference type="AlphaFoldDB" id="A0A1A3NP80"/>
<evidence type="ECO:0000313" key="2">
    <source>
        <dbReference type="Proteomes" id="UP000093928"/>
    </source>
</evidence>
<accession>A0A1A3NP80</accession>
<comment type="caution">
    <text evidence="1">The sequence shown here is derived from an EMBL/GenBank/DDBJ whole genome shotgun (WGS) entry which is preliminary data.</text>
</comment>
<name>A0A1A3NP80_MYCAS</name>
<reference evidence="1 2" key="1">
    <citation type="submission" date="2016-06" db="EMBL/GenBank/DDBJ databases">
        <authorList>
            <person name="Kjaerup R.B."/>
            <person name="Dalgaard T.S."/>
            <person name="Juul-Madsen H.R."/>
        </authorList>
    </citation>
    <scope>NUCLEOTIDE SEQUENCE [LARGE SCALE GENOMIC DNA]</scope>
    <source>
        <strain evidence="1 2">1165133.8</strain>
    </source>
</reference>
<organism evidence="1 2">
    <name type="scientific">Mycobacterium asiaticum</name>
    <dbReference type="NCBI Taxonomy" id="1790"/>
    <lineage>
        <taxon>Bacteria</taxon>
        <taxon>Bacillati</taxon>
        <taxon>Actinomycetota</taxon>
        <taxon>Actinomycetes</taxon>
        <taxon>Mycobacteriales</taxon>
        <taxon>Mycobacteriaceae</taxon>
        <taxon>Mycobacterium</taxon>
    </lineage>
</organism>
<proteinExistence type="predicted"/>
<sequence>MQVVGTEDYCGGGPDCDPVPAQMPVPAGAYIEGSSNLKCDTTGATEGQEDCHLLVVDRDQHKLYEIYHGSQSGENITAQAFFIWDLAKSYPETLRGDQCTSADAAGFPIAAMTPTADEVASGTINHAIRFILPNDRMKEGVYVRPATHAGGPTSSEPNAAPYGVRLRLRADFDDSHFSKSEKVVIAALKKYGMLLSDGGQVPLTFAADRTSTKKWSDLGITAQSFNGIGVDQFEVVELGNEVNLTYECVRNK</sequence>
<dbReference type="Proteomes" id="UP000093928">
    <property type="component" value="Unassembled WGS sequence"/>
</dbReference>
<evidence type="ECO:0000313" key="1">
    <source>
        <dbReference type="EMBL" id="OBK23656.1"/>
    </source>
</evidence>
<dbReference type="EMBL" id="LZLS01000171">
    <property type="protein sequence ID" value="OBK23656.1"/>
    <property type="molecule type" value="Genomic_DNA"/>
</dbReference>
<protein>
    <submittedName>
        <fullName evidence="1">Uncharacterized protein</fullName>
    </submittedName>
</protein>